<evidence type="ECO:0000259" key="12">
    <source>
        <dbReference type="PROSITE" id="PS50234"/>
    </source>
</evidence>
<evidence type="ECO:0000256" key="11">
    <source>
        <dbReference type="SAM" id="Phobius"/>
    </source>
</evidence>
<dbReference type="NCBIfam" id="NF041940">
    <property type="entry name" value="choice_anch_X"/>
    <property type="match status" value="1"/>
</dbReference>
<evidence type="ECO:0000256" key="8">
    <source>
        <dbReference type="ARBA" id="ARBA00023049"/>
    </source>
</evidence>
<dbReference type="GO" id="GO:0005829">
    <property type="term" value="C:cytosol"/>
    <property type="evidence" value="ECO:0007669"/>
    <property type="project" value="Ensembl"/>
</dbReference>
<accession>A0A4X2KKI1</accession>
<dbReference type="SUPFAM" id="SSF53300">
    <property type="entry name" value="vWA-like"/>
    <property type="match status" value="1"/>
</dbReference>
<keyword evidence="11" id="KW-0812">Transmembrane</keyword>
<keyword evidence="5" id="KW-0732">Signal</keyword>
<dbReference type="SMART" id="SM00327">
    <property type="entry name" value="VWA"/>
    <property type="match status" value="1"/>
</dbReference>
<dbReference type="GO" id="GO:0005654">
    <property type="term" value="C:nucleoplasm"/>
    <property type="evidence" value="ECO:0007669"/>
    <property type="project" value="Ensembl"/>
</dbReference>
<feature type="domain" description="VWFA" evidence="12">
    <location>
        <begin position="324"/>
        <end position="496"/>
    </location>
</feature>
<dbReference type="GO" id="GO:0008237">
    <property type="term" value="F:metallopeptidase activity"/>
    <property type="evidence" value="ECO:0007669"/>
    <property type="project" value="UniProtKB-KW"/>
</dbReference>
<feature type="transmembrane region" description="Helical" evidence="11">
    <location>
        <begin position="927"/>
        <end position="953"/>
    </location>
</feature>
<dbReference type="AlphaFoldDB" id="A0A4X2KKI1"/>
<dbReference type="GO" id="GO:0046872">
    <property type="term" value="F:metal ion binding"/>
    <property type="evidence" value="ECO:0007669"/>
    <property type="project" value="UniProtKB-KW"/>
</dbReference>
<dbReference type="PROSITE" id="PS50234">
    <property type="entry name" value="VWFA"/>
    <property type="match status" value="1"/>
</dbReference>
<comment type="similarity">
    <text evidence="1">Belongs to the CLCR family.</text>
</comment>
<dbReference type="GeneTree" id="ENSGT00940000161548"/>
<reference evidence="13" key="3">
    <citation type="submission" date="2025-09" db="UniProtKB">
        <authorList>
            <consortium name="Ensembl"/>
        </authorList>
    </citation>
    <scope>IDENTIFICATION</scope>
</reference>
<dbReference type="InterPro" id="IPR036465">
    <property type="entry name" value="vWFA_dom_sf"/>
</dbReference>
<dbReference type="GO" id="GO:0031965">
    <property type="term" value="C:nuclear membrane"/>
    <property type="evidence" value="ECO:0007669"/>
    <property type="project" value="Ensembl"/>
</dbReference>
<dbReference type="Ensembl" id="ENSVURT00010014315.1">
    <property type="protein sequence ID" value="ENSVURP00010012579.1"/>
    <property type="gene ID" value="ENSVURG00010009708.1"/>
</dbReference>
<sequence length="969" mass="107412">MSELGYPGILSSMPKRNRLLLARSLKSLILLVVLSPELLLLGTSLQLQDNAYDGLLFAIHPRVSEDHNLVPKIMGMISEASSYLFNATKRRVYFGNVKILIPDTWKAHNYSQAKWESYEKANIIIADWYRKWRDDPYTLQYRGCGEEGQYIHLTPNFLLNDNLTAIYGPRGRVFVHEWAHLRWGVFDEYNNEKPFYMAGRNQVKVTRCSSDLTSIFVCEKNICTQENCIIHNLFKEGCMFLHNNTQNATASIMYMQSLSSVVEFCNASTHNQEAPNLQNQLCSLRSTWDVIMDSADFRKSLPLDDAAALPPPPTFSLLQTGDRVICLVLDVSGKMAEADRLLRLHQAAEFYLLQVVEIHTYVGIVSFGSKGLVRALPRQIRNHKDRRQLSSALPTTVIANAGVDICSGLRMGLQVIESLHGNAYGSVIILATSGGDGDISNCLSIMINSGSTIHTIALGPFVAKNLEELPTLTGGLKFFASDRASSNSLIDAFSRISSGTGDIFRQPVQLDSTGEIIDIHQYVRRTVTIDGGLGNDTVFLVMWQTSGPPDIVLQDPSGKKYFTEDFNTNPGLRSSYLRIPETAKTGPWTCLLNNTHSSRQALRMAVSSSASDDAQPPITVTARVNEAVTHFPHPVIIYADVKQGFHPVLEANVTAVIEPEMGEPVRLELFDDGAGADIIKNDGIYSRYFFSFTVNGRYSLKVHVCQENHSRRLPNSTPGSHAMYVPGYIVNGNIQMNAPKKSTGDGDIQVQKWGFNRTTSGGSFSVLGAPTGTHLDVFPPCRIINLEAIRKEEEIILFWTAPGDDFDQGQESSLFNVSSSVWAASYEIRVSKSLQKIRDDFRNALLVNISKLTPQPAGSRETFVFTLALLTKQRQQQLDGETGEGNSIYLAVRALDEAFLTGPVSNIVQAALFVPRNTSSVTAREFLILRGVVTAVGLIATICLIILVAHCTLSRKKKSRKKDNRTKLL</sequence>
<evidence type="ECO:0000256" key="1">
    <source>
        <dbReference type="ARBA" id="ARBA00006398"/>
    </source>
</evidence>
<dbReference type="Proteomes" id="UP000314987">
    <property type="component" value="Unassembled WGS sequence"/>
</dbReference>
<dbReference type="GO" id="GO:0006508">
    <property type="term" value="P:proteolysis"/>
    <property type="evidence" value="ECO:0007669"/>
    <property type="project" value="UniProtKB-KW"/>
</dbReference>
<evidence type="ECO:0000256" key="3">
    <source>
        <dbReference type="ARBA" id="ARBA00022670"/>
    </source>
</evidence>
<dbReference type="InterPro" id="IPR013642">
    <property type="entry name" value="CLCA_N"/>
</dbReference>
<reference evidence="14" key="1">
    <citation type="submission" date="2018-12" db="EMBL/GenBank/DDBJ databases">
        <authorList>
            <person name="Yazar S."/>
        </authorList>
    </citation>
    <scope>NUCLEOTIDE SEQUENCE [LARGE SCALE GENOMIC DNA]</scope>
</reference>
<keyword evidence="10" id="KW-0868">Chloride</keyword>
<keyword evidence="2" id="KW-0813">Transport</keyword>
<organism evidence="13 14">
    <name type="scientific">Vombatus ursinus</name>
    <name type="common">Common wombat</name>
    <dbReference type="NCBI Taxonomy" id="29139"/>
    <lineage>
        <taxon>Eukaryota</taxon>
        <taxon>Metazoa</taxon>
        <taxon>Chordata</taxon>
        <taxon>Craniata</taxon>
        <taxon>Vertebrata</taxon>
        <taxon>Euteleostomi</taxon>
        <taxon>Mammalia</taxon>
        <taxon>Metatheria</taxon>
        <taxon>Diprotodontia</taxon>
        <taxon>Vombatidae</taxon>
        <taxon>Vombatus</taxon>
    </lineage>
</organism>
<dbReference type="Pfam" id="PF08434">
    <property type="entry name" value="CLCA"/>
    <property type="match status" value="1"/>
</dbReference>
<dbReference type="CDD" id="cd00198">
    <property type="entry name" value="vWFA"/>
    <property type="match status" value="1"/>
</dbReference>
<keyword evidence="9" id="KW-0325">Glycoprotein</keyword>
<dbReference type="PANTHER" id="PTHR10579:SF66">
    <property type="entry name" value="CALCIUM-ACTIVATED CHLORIDE CHANNEL REGULATOR 2"/>
    <property type="match status" value="1"/>
</dbReference>
<evidence type="ECO:0000256" key="5">
    <source>
        <dbReference type="ARBA" id="ARBA00022729"/>
    </source>
</evidence>
<keyword evidence="4" id="KW-0479">Metal-binding</keyword>
<keyword evidence="11" id="KW-1133">Transmembrane helix</keyword>
<keyword evidence="3" id="KW-0645">Protease</keyword>
<evidence type="ECO:0000256" key="4">
    <source>
        <dbReference type="ARBA" id="ARBA00022723"/>
    </source>
</evidence>
<keyword evidence="8" id="KW-0482">Metalloprotease</keyword>
<keyword evidence="11" id="KW-0472">Membrane</keyword>
<dbReference type="Gene3D" id="3.40.50.410">
    <property type="entry name" value="von Willebrand factor, type A domain"/>
    <property type="match status" value="1"/>
</dbReference>
<reference evidence="13" key="2">
    <citation type="submission" date="2025-08" db="UniProtKB">
        <authorList>
            <consortium name="Ensembl"/>
        </authorList>
    </citation>
    <scope>IDENTIFICATION</scope>
</reference>
<evidence type="ECO:0000256" key="6">
    <source>
        <dbReference type="ARBA" id="ARBA00022801"/>
    </source>
</evidence>
<evidence type="ECO:0000256" key="9">
    <source>
        <dbReference type="ARBA" id="ARBA00023180"/>
    </source>
</evidence>
<keyword evidence="14" id="KW-1185">Reference proteome</keyword>
<keyword evidence="7" id="KW-0862">Zinc</keyword>
<dbReference type="InterPro" id="IPR002035">
    <property type="entry name" value="VWF_A"/>
</dbReference>
<dbReference type="InterPro" id="IPR051266">
    <property type="entry name" value="CLCR"/>
</dbReference>
<dbReference type="InterPro" id="IPR004727">
    <property type="entry name" value="CLCA_chordata"/>
</dbReference>
<evidence type="ECO:0000256" key="2">
    <source>
        <dbReference type="ARBA" id="ARBA00022448"/>
    </source>
</evidence>
<keyword evidence="6" id="KW-0378">Hydrolase</keyword>
<dbReference type="GO" id="GO:0005229">
    <property type="term" value="F:intracellularly calcium-gated chloride channel activity"/>
    <property type="evidence" value="ECO:0007669"/>
    <property type="project" value="InterPro"/>
</dbReference>
<dbReference type="PANTHER" id="PTHR10579">
    <property type="entry name" value="CALCIUM-ACTIVATED CHLORIDE CHANNEL REGULATOR"/>
    <property type="match status" value="1"/>
</dbReference>
<protein>
    <submittedName>
        <fullName evidence="13">Chloride channel accessory 2</fullName>
    </submittedName>
</protein>
<dbReference type="OMA" id="GPICNLK"/>
<name>A0A4X2KKI1_VOMUR</name>
<gene>
    <name evidence="13" type="primary">CLCA2</name>
</gene>
<dbReference type="GO" id="GO:0030054">
    <property type="term" value="C:cell junction"/>
    <property type="evidence" value="ECO:0007669"/>
    <property type="project" value="Ensembl"/>
</dbReference>
<evidence type="ECO:0000313" key="14">
    <source>
        <dbReference type="Proteomes" id="UP000314987"/>
    </source>
</evidence>
<dbReference type="NCBIfam" id="TIGR00868">
    <property type="entry name" value="hCaCC"/>
    <property type="match status" value="1"/>
</dbReference>
<evidence type="ECO:0000256" key="7">
    <source>
        <dbReference type="ARBA" id="ARBA00022833"/>
    </source>
</evidence>
<dbReference type="GO" id="GO:0005886">
    <property type="term" value="C:plasma membrane"/>
    <property type="evidence" value="ECO:0007669"/>
    <property type="project" value="Ensembl"/>
</dbReference>
<proteinExistence type="inferred from homology"/>
<dbReference type="Pfam" id="PF00092">
    <property type="entry name" value="VWA"/>
    <property type="match status" value="1"/>
</dbReference>
<evidence type="ECO:0000313" key="13">
    <source>
        <dbReference type="Ensembl" id="ENSVURP00010012579.1"/>
    </source>
</evidence>
<evidence type="ECO:0000256" key="10">
    <source>
        <dbReference type="ARBA" id="ARBA00023214"/>
    </source>
</evidence>
<dbReference type="STRING" id="29139.ENSVURP00010012579"/>